<organism evidence="3 4">
    <name type="scientific">Arsenicicoccus piscis</name>
    <dbReference type="NCBI Taxonomy" id="673954"/>
    <lineage>
        <taxon>Bacteria</taxon>
        <taxon>Bacillati</taxon>
        <taxon>Actinomycetota</taxon>
        <taxon>Actinomycetes</taxon>
        <taxon>Micrococcales</taxon>
        <taxon>Intrasporangiaceae</taxon>
        <taxon>Arsenicicoccus</taxon>
    </lineage>
</organism>
<dbReference type="SUPFAM" id="SSF53756">
    <property type="entry name" value="UDP-Glycosyltransferase/glycogen phosphorylase"/>
    <property type="match status" value="1"/>
</dbReference>
<feature type="compositionally biased region" description="Basic residues" evidence="2">
    <location>
        <begin position="126"/>
        <end position="139"/>
    </location>
</feature>
<dbReference type="PANTHER" id="PTHR10788">
    <property type="entry name" value="TREHALOSE-6-PHOSPHATE SYNTHASE"/>
    <property type="match status" value="1"/>
</dbReference>
<gene>
    <name evidence="3" type="ORF">GCM10025862_27800</name>
</gene>
<protein>
    <recommendedName>
        <fullName evidence="5">Trehalose-6-phosphate synthase</fullName>
    </recommendedName>
</protein>
<dbReference type="Gene3D" id="3.40.50.2000">
    <property type="entry name" value="Glycogen Phosphorylase B"/>
    <property type="match status" value="1"/>
</dbReference>
<dbReference type="PANTHER" id="PTHR10788:SF106">
    <property type="entry name" value="BCDNA.GH08860"/>
    <property type="match status" value="1"/>
</dbReference>
<dbReference type="EMBL" id="BSUJ01000001">
    <property type="protein sequence ID" value="GMA20759.1"/>
    <property type="molecule type" value="Genomic_DNA"/>
</dbReference>
<comment type="similarity">
    <text evidence="1">Belongs to the glycosyltransferase 20 family.</text>
</comment>
<dbReference type="Pfam" id="PF00982">
    <property type="entry name" value="Glyco_transf_20"/>
    <property type="match status" value="1"/>
</dbReference>
<evidence type="ECO:0008006" key="5">
    <source>
        <dbReference type="Google" id="ProtNLM"/>
    </source>
</evidence>
<dbReference type="InterPro" id="IPR001830">
    <property type="entry name" value="Glyco_trans_20"/>
</dbReference>
<name>A0ABQ6HSS7_9MICO</name>
<keyword evidence="4" id="KW-1185">Reference proteome</keyword>
<accession>A0ABQ6HSS7</accession>
<dbReference type="Proteomes" id="UP001157109">
    <property type="component" value="Unassembled WGS sequence"/>
</dbReference>
<evidence type="ECO:0000256" key="1">
    <source>
        <dbReference type="ARBA" id="ARBA00008799"/>
    </source>
</evidence>
<feature type="region of interest" description="Disordered" evidence="2">
    <location>
        <begin position="120"/>
        <end position="145"/>
    </location>
</feature>
<evidence type="ECO:0000313" key="3">
    <source>
        <dbReference type="EMBL" id="GMA20759.1"/>
    </source>
</evidence>
<reference evidence="4" key="1">
    <citation type="journal article" date="2019" name="Int. J. Syst. Evol. Microbiol.">
        <title>The Global Catalogue of Microorganisms (GCM) 10K type strain sequencing project: providing services to taxonomists for standard genome sequencing and annotation.</title>
        <authorList>
            <consortium name="The Broad Institute Genomics Platform"/>
            <consortium name="The Broad Institute Genome Sequencing Center for Infectious Disease"/>
            <person name="Wu L."/>
            <person name="Ma J."/>
        </authorList>
    </citation>
    <scope>NUCLEOTIDE SEQUENCE [LARGE SCALE GENOMIC DNA]</scope>
    <source>
        <strain evidence="4">NBRC 105830</strain>
    </source>
</reference>
<evidence type="ECO:0000313" key="4">
    <source>
        <dbReference type="Proteomes" id="UP001157109"/>
    </source>
</evidence>
<sequence>MEYLHRSYGREEMAALFLAADVMVVTPLRDGMNLVAKEYVACRYDDQGALVLSEFTGAAEELREAFMCNPHDVEGLKQTLLDAIHAGPDEQRRRMRRMRSAVRRHDVQTWADDFLSALEAAPARPAPRKGHHHDRPSHHPSHEPH</sequence>
<comment type="caution">
    <text evidence="3">The sequence shown here is derived from an EMBL/GenBank/DDBJ whole genome shotgun (WGS) entry which is preliminary data.</text>
</comment>
<evidence type="ECO:0000256" key="2">
    <source>
        <dbReference type="SAM" id="MobiDB-lite"/>
    </source>
</evidence>
<proteinExistence type="inferred from homology"/>